<organism evidence="2 3">
    <name type="scientific">Antarctobacter heliothermus</name>
    <dbReference type="NCBI Taxonomy" id="74033"/>
    <lineage>
        <taxon>Bacteria</taxon>
        <taxon>Pseudomonadati</taxon>
        <taxon>Pseudomonadota</taxon>
        <taxon>Alphaproteobacteria</taxon>
        <taxon>Rhodobacterales</taxon>
        <taxon>Roseobacteraceae</taxon>
        <taxon>Antarctobacter</taxon>
    </lineage>
</organism>
<protein>
    <submittedName>
        <fullName evidence="2">Chondroitin synthase</fullName>
    </submittedName>
</protein>
<keyword evidence="3" id="KW-1185">Reference proteome</keyword>
<proteinExistence type="predicted"/>
<dbReference type="Pfam" id="PF00535">
    <property type="entry name" value="Glycos_transf_2"/>
    <property type="match status" value="1"/>
</dbReference>
<dbReference type="PANTHER" id="PTHR43685">
    <property type="entry name" value="GLYCOSYLTRANSFERASE"/>
    <property type="match status" value="1"/>
</dbReference>
<evidence type="ECO:0000259" key="1">
    <source>
        <dbReference type="Pfam" id="PF00535"/>
    </source>
</evidence>
<dbReference type="Gene3D" id="3.90.550.10">
    <property type="entry name" value="Spore Coat Polysaccharide Biosynthesis Protein SpsA, Chain A"/>
    <property type="match status" value="1"/>
</dbReference>
<feature type="domain" description="Glycosyltransferase 2-like" evidence="1">
    <location>
        <begin position="9"/>
        <end position="138"/>
    </location>
</feature>
<gene>
    <name evidence="2" type="primary">kfoC</name>
    <name evidence="2" type="ORF">ANTHELSMS3_04825</name>
</gene>
<dbReference type="OrthoDB" id="7527830at2"/>
<dbReference type="KEGG" id="aht:ANTHELSMS3_04825"/>
<dbReference type="InterPro" id="IPR001173">
    <property type="entry name" value="Glyco_trans_2-like"/>
</dbReference>
<accession>A0A222EAH3</accession>
<name>A0A222EAH3_9RHOB</name>
<dbReference type="SUPFAM" id="SSF53448">
    <property type="entry name" value="Nucleotide-diphospho-sugar transferases"/>
    <property type="match status" value="1"/>
</dbReference>
<dbReference type="InterPro" id="IPR029044">
    <property type="entry name" value="Nucleotide-diphossugar_trans"/>
</dbReference>
<reference evidence="2 3" key="1">
    <citation type="submission" date="2017-07" db="EMBL/GenBank/DDBJ databases">
        <title>Genome Sequence of Antarctobacter heliothermus Strain SMS3 Isolated from a culture of the Diatom Skeletonema marinoi.</title>
        <authorList>
            <person name="Topel M."/>
            <person name="Pinder M.I.M."/>
            <person name="Johansson O.N."/>
            <person name="Kourtchenko O."/>
            <person name="Godhe A."/>
            <person name="Clarke A.K."/>
        </authorList>
    </citation>
    <scope>NUCLEOTIDE SEQUENCE [LARGE SCALE GENOMIC DNA]</scope>
    <source>
        <strain evidence="2 3">SMS3</strain>
        <plasmid evidence="3">Plasmid psms3-1</plasmid>
    </source>
</reference>
<evidence type="ECO:0000313" key="2">
    <source>
        <dbReference type="EMBL" id="ASP23219.1"/>
    </source>
</evidence>
<dbReference type="RefSeq" id="WP_094037347.1">
    <property type="nucleotide sequence ID" value="NZ_CP022541.1"/>
</dbReference>
<dbReference type="AlphaFoldDB" id="A0A222EAH3"/>
<dbReference type="EMBL" id="CP022541">
    <property type="protein sequence ID" value="ASP23219.1"/>
    <property type="molecule type" value="Genomic_DNA"/>
</dbReference>
<dbReference type="Proteomes" id="UP000203589">
    <property type="component" value="Plasmid pSMS3-1"/>
</dbReference>
<geneLocation type="plasmid" evidence="3">
    <name>psms3-1</name>
</geneLocation>
<dbReference type="PANTHER" id="PTHR43685:SF2">
    <property type="entry name" value="GLYCOSYLTRANSFERASE 2-LIKE DOMAIN-CONTAINING PROTEIN"/>
    <property type="match status" value="1"/>
</dbReference>
<sequence>MTSRRVKATIIVAAWRAEDTLSRSVRSALAQDIGSLEVIVVDDASPDGTSRATRELMAVDPRVRLLTLDRNGGPSAARNAAIEAARGEWLAVLDSDDQMQPERLLRMITFAESVGADCVYDDLQPVDPEGRPLGSSHLAALAINSPQKWPIERFLTGCRALPGQAALGYLKPVLRRSFVMQNGLRYDTNLRNGEDFHLIAELLAVGGELWFLPTPGYLYTHRDGSISRRLNPDHARALLHADKAFCARHVDTLSAEARRLMRQRDRNFADLAAAEIAIRAIKSGKLLRATGTLLRRPSAAIRMFRQIRGGLARRRAV</sequence>
<dbReference type="CDD" id="cd00761">
    <property type="entry name" value="Glyco_tranf_GTA_type"/>
    <property type="match status" value="1"/>
</dbReference>
<evidence type="ECO:0000313" key="3">
    <source>
        <dbReference type="Proteomes" id="UP000203589"/>
    </source>
</evidence>
<dbReference type="InterPro" id="IPR050834">
    <property type="entry name" value="Glycosyltransf_2"/>
</dbReference>
<keyword evidence="2" id="KW-0614">Plasmid</keyword>